<reference evidence="2" key="1">
    <citation type="submission" date="2017-09" db="EMBL/GenBank/DDBJ databases">
        <title>Depth-based differentiation of microbial function through sediment-hosted aquifers and enrichment of novel symbionts in the deep terrestrial subsurface.</title>
        <authorList>
            <person name="Probst A.J."/>
            <person name="Ladd B."/>
            <person name="Jarett J.K."/>
            <person name="Geller-Mcgrath D.E."/>
            <person name="Sieber C.M.K."/>
            <person name="Emerson J.B."/>
            <person name="Anantharaman K."/>
            <person name="Thomas B.C."/>
            <person name="Malmstrom R."/>
            <person name="Stieglmeier M."/>
            <person name="Klingl A."/>
            <person name="Woyke T."/>
            <person name="Ryan C.M."/>
            <person name="Banfield J.F."/>
        </authorList>
    </citation>
    <scope>NUCLEOTIDE SEQUENCE [LARGE SCALE GENOMIC DNA]</scope>
</reference>
<gene>
    <name evidence="1" type="ORF">COU28_01570</name>
</gene>
<dbReference type="AlphaFoldDB" id="A0A2H0TYY3"/>
<name>A0A2H0TYY3_9BACT</name>
<evidence type="ECO:0000313" key="1">
    <source>
        <dbReference type="EMBL" id="PIR78438.1"/>
    </source>
</evidence>
<evidence type="ECO:0000313" key="2">
    <source>
        <dbReference type="Proteomes" id="UP000230852"/>
    </source>
</evidence>
<sequence length="417" mass="49057">MSDIDSDREKMALKEDIKLRVNSILNDFRRKGLLLDKIAEALGAQEFLISEKIRRTNKREPPKSFDVNAYIDYIYEIESKIGKKYKFSESVDVLDIDIVSLDNSEFLKTESSGEVTRKQSIIEALSELDINYSTVLGKRSSDSGRSDSYQIFLLKERNILVFVSNSLGSVTRLVYGVTDFGMSNIENLASLDRRQFDKLRLTQRKVNYPQVYFGGDERNKDADDKKQNLYKNRIKRSLSITEDEAKEKYLERIDLFMEAYNKWLDIGKEGIAFNIQWLMDNGYRSSIYGWANNNFGDNGGIRHLFKITLDYIKKYYFNDTKLNNFSDDFNVEDITERNYGRTLDSAKEELYEAYEIWQQGKKDKHFNYQWLRDNNYRGLYLWSQRNETGGRNFDDFYRRLIDGTVAKNFTQKNILNN</sequence>
<dbReference type="Proteomes" id="UP000230852">
    <property type="component" value="Unassembled WGS sequence"/>
</dbReference>
<proteinExistence type="predicted"/>
<comment type="caution">
    <text evidence="1">The sequence shown here is derived from an EMBL/GenBank/DDBJ whole genome shotgun (WGS) entry which is preliminary data.</text>
</comment>
<accession>A0A2H0TYY3</accession>
<dbReference type="EMBL" id="PFBU01000029">
    <property type="protein sequence ID" value="PIR78438.1"/>
    <property type="molecule type" value="Genomic_DNA"/>
</dbReference>
<protein>
    <submittedName>
        <fullName evidence="1">Uncharacterized protein</fullName>
    </submittedName>
</protein>
<organism evidence="1 2">
    <name type="scientific">Candidatus Magasanikbacteria bacterium CG10_big_fil_rev_8_21_14_0_10_36_16</name>
    <dbReference type="NCBI Taxonomy" id="1974645"/>
    <lineage>
        <taxon>Bacteria</taxon>
        <taxon>Candidatus Magasanikiibacteriota</taxon>
    </lineage>
</organism>